<keyword evidence="4" id="KW-1185">Reference proteome</keyword>
<proteinExistence type="inferred from homology"/>
<reference evidence="3 4" key="1">
    <citation type="journal article" date="2015" name="Genome Announc.">
        <title>Complete Genome Sequence of Cupriavidus basilensis 4G11, Isolated from the Oak Ridge Field Research Center Site.</title>
        <authorList>
            <person name="Ray J."/>
            <person name="Waters R.J."/>
            <person name="Skerker J.M."/>
            <person name="Kuehl J.V."/>
            <person name="Price M.N."/>
            <person name="Huang J."/>
            <person name="Chakraborty R."/>
            <person name="Arkin A.P."/>
            <person name="Deutschbauer A."/>
        </authorList>
    </citation>
    <scope>NUCLEOTIDE SEQUENCE [LARGE SCALE GENOMIC DNA]</scope>
    <source>
        <strain evidence="3">4G11</strain>
    </source>
</reference>
<evidence type="ECO:0000256" key="2">
    <source>
        <dbReference type="SAM" id="SignalP"/>
    </source>
</evidence>
<comment type="similarity">
    <text evidence="1">Belongs to the UPF0065 (bug) family.</text>
</comment>
<name>A0A0C4YI85_9BURK</name>
<dbReference type="PANTHER" id="PTHR42928:SF5">
    <property type="entry name" value="BLR1237 PROTEIN"/>
    <property type="match status" value="1"/>
</dbReference>
<protein>
    <submittedName>
        <fullName evidence="3">Tricarboxylate transport protein TctC</fullName>
    </submittedName>
</protein>
<dbReference type="PIRSF" id="PIRSF017082">
    <property type="entry name" value="YflP"/>
    <property type="match status" value="1"/>
</dbReference>
<dbReference type="Gene3D" id="3.40.190.10">
    <property type="entry name" value="Periplasmic binding protein-like II"/>
    <property type="match status" value="1"/>
</dbReference>
<dbReference type="Gene3D" id="3.40.190.150">
    <property type="entry name" value="Bordetella uptake gene, domain 1"/>
    <property type="match status" value="1"/>
</dbReference>
<dbReference type="InterPro" id="IPR005064">
    <property type="entry name" value="BUG"/>
</dbReference>
<dbReference type="CDD" id="cd13578">
    <property type="entry name" value="PBP2_Bug27"/>
    <property type="match status" value="1"/>
</dbReference>
<feature type="signal peptide" evidence="2">
    <location>
        <begin position="1"/>
        <end position="43"/>
    </location>
</feature>
<dbReference type="Proteomes" id="UP000031843">
    <property type="component" value="Chromosome main"/>
</dbReference>
<gene>
    <name evidence="3" type="ORF">RR42_m3086</name>
</gene>
<feature type="chain" id="PRO_5002173675" evidence="2">
    <location>
        <begin position="44"/>
        <end position="352"/>
    </location>
</feature>
<dbReference type="PANTHER" id="PTHR42928">
    <property type="entry name" value="TRICARBOXYLATE-BINDING PROTEIN"/>
    <property type="match status" value="1"/>
</dbReference>
<keyword evidence="2" id="KW-0732">Signal</keyword>
<evidence type="ECO:0000313" key="4">
    <source>
        <dbReference type="Proteomes" id="UP000031843"/>
    </source>
</evidence>
<evidence type="ECO:0000313" key="3">
    <source>
        <dbReference type="EMBL" id="AJG20456.1"/>
    </source>
</evidence>
<dbReference type="EMBL" id="CP010536">
    <property type="protein sequence ID" value="AJG20456.1"/>
    <property type="molecule type" value="Genomic_DNA"/>
</dbReference>
<dbReference type="KEGG" id="cbw:RR42_m3086"/>
<dbReference type="SUPFAM" id="SSF53850">
    <property type="entry name" value="Periplasmic binding protein-like II"/>
    <property type="match status" value="1"/>
</dbReference>
<organism evidence="3 4">
    <name type="scientific">Cupriavidus basilensis</name>
    <dbReference type="NCBI Taxonomy" id="68895"/>
    <lineage>
        <taxon>Bacteria</taxon>
        <taxon>Pseudomonadati</taxon>
        <taxon>Pseudomonadota</taxon>
        <taxon>Betaproteobacteria</taxon>
        <taxon>Burkholderiales</taxon>
        <taxon>Burkholderiaceae</taxon>
        <taxon>Cupriavidus</taxon>
    </lineage>
</organism>
<accession>A0A0C4YI85</accession>
<dbReference type="AlphaFoldDB" id="A0A0C4YI85"/>
<dbReference type="STRING" id="68895.RR42_m3086"/>
<evidence type="ECO:0000256" key="1">
    <source>
        <dbReference type="ARBA" id="ARBA00006987"/>
    </source>
</evidence>
<dbReference type="InterPro" id="IPR042100">
    <property type="entry name" value="Bug_dom1"/>
</dbReference>
<dbReference type="Pfam" id="PF03401">
    <property type="entry name" value="TctC"/>
    <property type="match status" value="1"/>
</dbReference>
<sequence>MHQIPNPTRRISMLKKKLAAALLAAALPAIGTFIAVSATPAAAATAYPSKPLKFVVPYPAGGPLDTVARAIGDKLKDSLGQPVVVENRPGAGGNIGADYVAKQPADGYTIVMGAVATHAINPSLFAKMPYDPVKDFSPITLVADVPNVLVMHPGKAAELHINNVRELVEYARKNPGKLDYASGGNGSAGHLSGELFKSMAKVSMVHIPYNGASPAQLSVLSGQTDMIFDNLASAAANIKAGKLKAFAVTTATRAAALPELPTIAEAGKGLGLEGFDISTWFGVFAPANTPKEIVDRLNHEIVAILKTDDMKAKLARIGAQPAPTTPEQFGALVQRELKKYAQIVKVSGAKVD</sequence>